<sequence length="357" mass="39073">MSSEIEFKGYALTKQCEWNDLKLTSFQPKTFQPEDVEIAITHCGVCGSDVHTLTQGWGESKFPLVAGHEIVGHVTRVGDKVTEFKPGDRVGVGAQIGSCLQCRACKTDYENYCPKSIETYNGEYDDGVVTQGGYSTAIRAHERFVFPIPKEIESAHASSMLCAGLTVYSPLKTYGAGPGKKVGVIGIGGLGHYAVLFAKAMGAEVYAFTHDKSKIDDIKEMGADHVVDTTKSDFTKPFAQTLDIIISTRDTYTPDTPLSGYLSMLWVHGKFITVGIPNADNPMPALHSFDFAGNGALLGGSHVGSKKECLEMLELARSKNVRPWIETFPMKDVKKALAGLNENRVRYRYVLVQDINE</sequence>
<dbReference type="InterPro" id="IPR029752">
    <property type="entry name" value="D-isomer_DH_CS1"/>
</dbReference>
<dbReference type="Pfam" id="PF08240">
    <property type="entry name" value="ADH_N"/>
    <property type="match status" value="1"/>
</dbReference>
<dbReference type="InterPro" id="IPR011032">
    <property type="entry name" value="GroES-like_sf"/>
</dbReference>
<dbReference type="GO" id="GO:0008270">
    <property type="term" value="F:zinc ion binding"/>
    <property type="evidence" value="ECO:0007669"/>
    <property type="project" value="InterPro"/>
</dbReference>
<dbReference type="InterPro" id="IPR002328">
    <property type="entry name" value="ADH_Zn_CS"/>
</dbReference>
<dbReference type="InterPro" id="IPR036291">
    <property type="entry name" value="NAD(P)-bd_dom_sf"/>
</dbReference>
<evidence type="ECO:0000256" key="3">
    <source>
        <dbReference type="ARBA" id="ARBA00022833"/>
    </source>
</evidence>
<dbReference type="PROSITE" id="PS00065">
    <property type="entry name" value="D_2_HYDROXYACID_DH_1"/>
    <property type="match status" value="1"/>
</dbReference>
<dbReference type="Proteomes" id="UP000639403">
    <property type="component" value="Unassembled WGS sequence"/>
</dbReference>
<dbReference type="FunFam" id="3.40.50.720:FF:000022">
    <property type="entry name" value="Cinnamyl alcohol dehydrogenase"/>
    <property type="match status" value="1"/>
</dbReference>
<dbReference type="AlphaFoldDB" id="A0A8H7P9H9"/>
<dbReference type="PANTHER" id="PTHR42683">
    <property type="entry name" value="ALDEHYDE REDUCTASE"/>
    <property type="match status" value="1"/>
</dbReference>
<dbReference type="InterPro" id="IPR013149">
    <property type="entry name" value="ADH-like_C"/>
</dbReference>
<dbReference type="SUPFAM" id="SSF51735">
    <property type="entry name" value="NAD(P)-binding Rossmann-fold domains"/>
    <property type="match status" value="1"/>
</dbReference>
<keyword evidence="4" id="KW-0560">Oxidoreductase</keyword>
<dbReference type="GO" id="GO:0016616">
    <property type="term" value="F:oxidoreductase activity, acting on the CH-OH group of donors, NAD or NADP as acceptor"/>
    <property type="evidence" value="ECO:0007669"/>
    <property type="project" value="InterPro"/>
</dbReference>
<evidence type="ECO:0000256" key="1">
    <source>
        <dbReference type="ARBA" id="ARBA00001947"/>
    </source>
</evidence>
<dbReference type="SUPFAM" id="SSF50129">
    <property type="entry name" value="GroES-like"/>
    <property type="match status" value="1"/>
</dbReference>
<dbReference type="InterPro" id="IPR013154">
    <property type="entry name" value="ADH-like_N"/>
</dbReference>
<gene>
    <name evidence="7" type="ORF">IEO21_01501</name>
</gene>
<dbReference type="Gene3D" id="3.40.50.720">
    <property type="entry name" value="NAD(P)-binding Rossmann-like Domain"/>
    <property type="match status" value="1"/>
</dbReference>
<comment type="similarity">
    <text evidence="5">Belongs to the zinc-containing alcohol dehydrogenase family.</text>
</comment>
<evidence type="ECO:0000256" key="4">
    <source>
        <dbReference type="ARBA" id="ARBA00023002"/>
    </source>
</evidence>
<reference evidence="7" key="1">
    <citation type="submission" date="2020-11" db="EMBL/GenBank/DDBJ databases">
        <authorList>
            <person name="Koelle M."/>
            <person name="Horta M.A.C."/>
            <person name="Nowrousian M."/>
            <person name="Ohm R.A."/>
            <person name="Benz P."/>
            <person name="Pilgard A."/>
        </authorList>
    </citation>
    <scope>NUCLEOTIDE SEQUENCE</scope>
    <source>
        <strain evidence="7">FPRL280</strain>
    </source>
</reference>
<evidence type="ECO:0000313" key="7">
    <source>
        <dbReference type="EMBL" id="KAF9820287.1"/>
    </source>
</evidence>
<name>A0A8H7P9H9_9APHY</name>
<keyword evidence="2 5" id="KW-0479">Metal-binding</keyword>
<dbReference type="CDD" id="cd05283">
    <property type="entry name" value="CAD1"/>
    <property type="match status" value="1"/>
</dbReference>
<protein>
    <recommendedName>
        <fullName evidence="6">Enoyl reductase (ER) domain-containing protein</fullName>
    </recommendedName>
</protein>
<comment type="caution">
    <text evidence="7">The sequence shown here is derived from an EMBL/GenBank/DDBJ whole genome shotgun (WGS) entry which is preliminary data.</text>
</comment>
<dbReference type="PROSITE" id="PS00059">
    <property type="entry name" value="ADH_ZINC"/>
    <property type="match status" value="1"/>
</dbReference>
<dbReference type="InterPro" id="IPR047109">
    <property type="entry name" value="CAD-like"/>
</dbReference>
<evidence type="ECO:0000256" key="5">
    <source>
        <dbReference type="RuleBase" id="RU361277"/>
    </source>
</evidence>
<evidence type="ECO:0000256" key="2">
    <source>
        <dbReference type="ARBA" id="ARBA00022723"/>
    </source>
</evidence>
<keyword evidence="3 5" id="KW-0862">Zinc</keyword>
<accession>A0A8H7P9H9</accession>
<dbReference type="SMART" id="SM00829">
    <property type="entry name" value="PKS_ER"/>
    <property type="match status" value="1"/>
</dbReference>
<dbReference type="EMBL" id="JADOXO010000011">
    <property type="protein sequence ID" value="KAF9820287.1"/>
    <property type="molecule type" value="Genomic_DNA"/>
</dbReference>
<dbReference type="Pfam" id="PF00107">
    <property type="entry name" value="ADH_zinc_N"/>
    <property type="match status" value="1"/>
</dbReference>
<organism evidence="7 8">
    <name type="scientific">Rhodonia placenta</name>
    <dbReference type="NCBI Taxonomy" id="104341"/>
    <lineage>
        <taxon>Eukaryota</taxon>
        <taxon>Fungi</taxon>
        <taxon>Dikarya</taxon>
        <taxon>Basidiomycota</taxon>
        <taxon>Agaricomycotina</taxon>
        <taxon>Agaricomycetes</taxon>
        <taxon>Polyporales</taxon>
        <taxon>Adustoporiaceae</taxon>
        <taxon>Rhodonia</taxon>
    </lineage>
</organism>
<dbReference type="InterPro" id="IPR020843">
    <property type="entry name" value="ER"/>
</dbReference>
<evidence type="ECO:0000313" key="8">
    <source>
        <dbReference type="Proteomes" id="UP000639403"/>
    </source>
</evidence>
<dbReference type="Gene3D" id="3.90.180.10">
    <property type="entry name" value="Medium-chain alcohol dehydrogenases, catalytic domain"/>
    <property type="match status" value="1"/>
</dbReference>
<evidence type="ECO:0000259" key="6">
    <source>
        <dbReference type="SMART" id="SM00829"/>
    </source>
</evidence>
<comment type="cofactor">
    <cofactor evidence="1 5">
        <name>Zn(2+)</name>
        <dbReference type="ChEBI" id="CHEBI:29105"/>
    </cofactor>
</comment>
<feature type="domain" description="Enoyl reductase (ER)" evidence="6">
    <location>
        <begin position="19"/>
        <end position="351"/>
    </location>
</feature>
<proteinExistence type="inferred from homology"/>
<reference evidence="7" key="2">
    <citation type="journal article" name="Front. Microbiol.">
        <title>Degradative Capacity of Two Strains of Rhodonia placenta: From Phenotype to Genotype.</title>
        <authorList>
            <person name="Kolle M."/>
            <person name="Horta M.A.C."/>
            <person name="Nowrousian M."/>
            <person name="Ohm R.A."/>
            <person name="Benz J.P."/>
            <person name="Pilgard A."/>
        </authorList>
    </citation>
    <scope>NUCLEOTIDE SEQUENCE</scope>
    <source>
        <strain evidence="7">FPRL280</strain>
    </source>
</reference>